<dbReference type="EMBL" id="JBHSNQ010000191">
    <property type="protein sequence ID" value="MFC5543196.1"/>
    <property type="molecule type" value="Genomic_DNA"/>
</dbReference>
<evidence type="ECO:0000313" key="2">
    <source>
        <dbReference type="Proteomes" id="UP001595978"/>
    </source>
</evidence>
<protein>
    <submittedName>
        <fullName evidence="1">Uncharacterized protein</fullName>
    </submittedName>
</protein>
<gene>
    <name evidence="1" type="ORF">ACFPOH_15915</name>
</gene>
<name>A0ABW0RF23_9BACL</name>
<comment type="caution">
    <text evidence="1">The sequence shown here is derived from an EMBL/GenBank/DDBJ whole genome shotgun (WGS) entry which is preliminary data.</text>
</comment>
<dbReference type="RefSeq" id="WP_390310593.1">
    <property type="nucleotide sequence ID" value="NZ_JBHSNQ010000191.1"/>
</dbReference>
<proteinExistence type="predicted"/>
<organism evidence="1 2">
    <name type="scientific">Ureibacillus suwonensis</name>
    <dbReference type="NCBI Taxonomy" id="313007"/>
    <lineage>
        <taxon>Bacteria</taxon>
        <taxon>Bacillati</taxon>
        <taxon>Bacillota</taxon>
        <taxon>Bacilli</taxon>
        <taxon>Bacillales</taxon>
        <taxon>Caryophanaceae</taxon>
        <taxon>Ureibacillus</taxon>
    </lineage>
</organism>
<accession>A0ABW0RF23</accession>
<evidence type="ECO:0000313" key="1">
    <source>
        <dbReference type="EMBL" id="MFC5543196.1"/>
    </source>
</evidence>
<keyword evidence="2" id="KW-1185">Reference proteome</keyword>
<reference evidence="2" key="1">
    <citation type="journal article" date="2019" name="Int. J. Syst. Evol. Microbiol.">
        <title>The Global Catalogue of Microorganisms (GCM) 10K type strain sequencing project: providing services to taxonomists for standard genome sequencing and annotation.</title>
        <authorList>
            <consortium name="The Broad Institute Genomics Platform"/>
            <consortium name="The Broad Institute Genome Sequencing Center for Infectious Disease"/>
            <person name="Wu L."/>
            <person name="Ma J."/>
        </authorList>
    </citation>
    <scope>NUCLEOTIDE SEQUENCE [LARGE SCALE GENOMIC DNA]</scope>
    <source>
        <strain evidence="2">CCUG 56331</strain>
    </source>
</reference>
<dbReference type="Proteomes" id="UP001595978">
    <property type="component" value="Unassembled WGS sequence"/>
</dbReference>
<sequence>MWMNDFFHFGNRSHFEKEEDMKVKEAFAKANASLHKGDGRNVHVQTKGCMFDM</sequence>